<keyword evidence="3" id="KW-1185">Reference proteome</keyword>
<dbReference type="RefSeq" id="WP_311769906.1">
    <property type="nucleotide sequence ID" value="NZ_JACHKY010000002.1"/>
</dbReference>
<dbReference type="EMBL" id="JACHKY010000002">
    <property type="protein sequence ID" value="MBB4797433.1"/>
    <property type="molecule type" value="Genomic_DNA"/>
</dbReference>
<protein>
    <submittedName>
        <fullName evidence="2">Curli biogenesis system outer membrane secretion channel CsgG</fullName>
    </submittedName>
</protein>
<dbReference type="Pfam" id="PF03783">
    <property type="entry name" value="CsgG"/>
    <property type="match status" value="1"/>
</dbReference>
<evidence type="ECO:0000313" key="2">
    <source>
        <dbReference type="EMBL" id="MBB4797433.1"/>
    </source>
</evidence>
<comment type="caution">
    <text evidence="2">The sequence shown here is derived from an EMBL/GenBank/DDBJ whole genome shotgun (WGS) entry which is preliminary data.</text>
</comment>
<dbReference type="AlphaFoldDB" id="A0A7W7N2K7"/>
<dbReference type="InterPro" id="IPR005534">
    <property type="entry name" value="Curli_assmbl/transp-comp_CsgG"/>
</dbReference>
<reference evidence="2 3" key="1">
    <citation type="submission" date="2020-08" db="EMBL/GenBank/DDBJ databases">
        <title>Functional genomics of gut bacteria from endangered species of beetles.</title>
        <authorList>
            <person name="Carlos-Shanley C."/>
        </authorList>
    </citation>
    <scope>NUCLEOTIDE SEQUENCE [LARGE SCALE GENOMIC DNA]</scope>
    <source>
        <strain evidence="2 3">S00123</strain>
    </source>
</reference>
<dbReference type="GO" id="GO:0030288">
    <property type="term" value="C:outer membrane-bounded periplasmic space"/>
    <property type="evidence" value="ECO:0007669"/>
    <property type="project" value="InterPro"/>
</dbReference>
<organism evidence="2 3">
    <name type="scientific">Brevundimonas bullata</name>
    <dbReference type="NCBI Taxonomy" id="13160"/>
    <lineage>
        <taxon>Bacteria</taxon>
        <taxon>Pseudomonadati</taxon>
        <taxon>Pseudomonadota</taxon>
        <taxon>Alphaproteobacteria</taxon>
        <taxon>Caulobacterales</taxon>
        <taxon>Caulobacteraceae</taxon>
        <taxon>Brevundimonas</taxon>
    </lineage>
</organism>
<evidence type="ECO:0000256" key="1">
    <source>
        <dbReference type="SAM" id="SignalP"/>
    </source>
</evidence>
<keyword evidence="1" id="KW-0732">Signal</keyword>
<name>A0A7W7N2K7_9CAUL</name>
<feature type="chain" id="PRO_5031524056" evidence="1">
    <location>
        <begin position="28"/>
        <end position="315"/>
    </location>
</feature>
<dbReference type="Proteomes" id="UP000539957">
    <property type="component" value="Unassembled WGS sequence"/>
</dbReference>
<accession>A0A7W7N2K7</accession>
<sequence>MNIRMMAPALAVLMAASVLPTASEAQARRSGAQRTQDAQMAQIPRCARSLGTVTLADGQSDYWRELQLSPPQSLLRVVIQRSGCFTLVDRGMGMSVAQRERELASGGDLQRGSNVGGGQVRAADFVLVGEIASQNANSGGSALAGLAGAAIGGRAGAIVGGLRTRRMEANTVLSLTNVRTSETAAVTEGYASKSDMSWGLGAGGFGAGALGGGSYENTEIGRIVSQAFIQAYTDMVMQMGGLEGGSPAQEAPVQTYTVQQAATLRSRPNGGSVVRALPAGLRLYPTGNRDGVWWEVLDDNDNLGWVLNERLAPGR</sequence>
<evidence type="ECO:0000313" key="3">
    <source>
        <dbReference type="Proteomes" id="UP000539957"/>
    </source>
</evidence>
<proteinExistence type="predicted"/>
<gene>
    <name evidence="2" type="ORF">HNP32_001157</name>
</gene>
<feature type="signal peptide" evidence="1">
    <location>
        <begin position="1"/>
        <end position="27"/>
    </location>
</feature>